<dbReference type="FunCoup" id="A0A6L2PE60">
    <property type="interactions" value="1295"/>
</dbReference>
<feature type="repeat" description="HEAT" evidence="8">
    <location>
        <begin position="957"/>
        <end position="995"/>
    </location>
</feature>
<dbReference type="GO" id="GO:0031267">
    <property type="term" value="F:small GTPase binding"/>
    <property type="evidence" value="ECO:0007669"/>
    <property type="project" value="InterPro"/>
</dbReference>
<dbReference type="InterPro" id="IPR057672">
    <property type="entry name" value="TPR_IPO4/5"/>
</dbReference>
<evidence type="ECO:0000256" key="6">
    <source>
        <dbReference type="ARBA" id="ARBA00022927"/>
    </source>
</evidence>
<dbReference type="GO" id="GO:0006606">
    <property type="term" value="P:protein import into nucleus"/>
    <property type="evidence" value="ECO:0007669"/>
    <property type="project" value="InterPro"/>
</dbReference>
<dbReference type="InParanoid" id="A0A6L2PE60"/>
<evidence type="ECO:0000313" key="12">
    <source>
        <dbReference type="Proteomes" id="UP000502823"/>
    </source>
</evidence>
<name>A0A6L2PE60_COPFO</name>
<keyword evidence="3" id="KW-0813">Transport</keyword>
<dbReference type="Pfam" id="PF03810">
    <property type="entry name" value="IBN_N"/>
    <property type="match status" value="1"/>
</dbReference>
<evidence type="ECO:0000259" key="10">
    <source>
        <dbReference type="PROSITE" id="PS50166"/>
    </source>
</evidence>
<sequence length="1136" mass="126974">MEEILSKLLVADNSMIQQDGSYASECLNWIEIYRFYHTEAPPTIGEHEDFRLYCAIVVPREVSYLAARCDCGTKELREAFKTPEVIPALCNVIGVSQNPQIRQYAAVLLRRRLAKSKNWMKLSVDVRNGIKQGILQALVNEPEKFVKNSIAQFIGTIVRHEFPSQSWPEVLQFLQQLISSDNASEKELGMYTLSVITEISPDQFLPHVASMAVLFSNILNSVQDLSSPLAYYTVLTMIHFVPLIEGDQSLVTVYYQLMPRLMQTVRALVVTDEERAVEAMELFDDLVESASVVIVPSIKPLVDMCLEFASNKTLGGSIRVKALNFIGWLTRTKKKAVVKHKLAQPILEVLFQLMSVRPENDDNEEYFSEDADASTPMTCATETLDTLALHLPPDKLLPPLLQHVQKGLESTDVYAKKASHLALAVVVEGCSECIRTKYLELFLQCISKGITDPAGVVRNAALFALGQFSEHLQPDISLYASQILPVLFDYLARLCAQPQEKGKDPMCLDRIFYALEMFCENLGDELLPYLPTLMERLFAAVTPNNSVRLRELALSCIGAAAIAAKDGMIPYFPGIIEILKVYLTEEQSDDTVCIQTQAVDTLGVLARSVGSEHFSPLAQGTVELGLNLMNKTDDPELRKSCYGLFAALSTVLKDDMRNILPTLVETMLEALQSEEGIVPQFKDDETPALPLYDDLEGYSSDTPDEEDIENDSEEEEDEDIVGYAFDSVYVQEKEEACIALTEIAKNTGEAFIPFLEKSFEEVFKIINYHREDIRKAAIAALRQFCICFNDMKSPEGRVALLKALSMLIPKCAELIHTDEERTVVMAALDAYSELLKEVKGPVLEGEGHRDAIINCVKDVMSCKTQCQDIADDDESNSDDPEAEQDEMLVEYAGEIVPNLGKAMTPDDFTQYFSLLLPLFTSRMRKQCTVSQRSFSVGTLSESMEPLGSRIGQFVPQLLPLFLQLSKDESDEVRNNAIFGIGEMVLHGKDSLFPHYSEILQALSMAASKEKHAGTLDNICGALARLILSNVSGVPMEQVFPVFVNYLPLREDFDENKAVFECMTYLYQLGHPLLLSHLTSVMKAGFVVLCEHQGVKETLELVLSLMKMMQLNFRNEFSSVVATLPPEYAPKIQQMFS</sequence>
<reference evidence="12" key="1">
    <citation type="submission" date="2020-01" db="EMBL/GenBank/DDBJ databases">
        <title>Draft genome sequence of the Termite Coptotermes fromosanus.</title>
        <authorList>
            <person name="Itakura S."/>
            <person name="Yosikawa Y."/>
            <person name="Umezawa K."/>
        </authorList>
    </citation>
    <scope>NUCLEOTIDE SEQUENCE [LARGE SCALE GENOMIC DNA]</scope>
</reference>
<evidence type="ECO:0000256" key="5">
    <source>
        <dbReference type="ARBA" id="ARBA00022737"/>
    </source>
</evidence>
<comment type="subcellular location">
    <subcellularLocation>
        <location evidence="2">Cytoplasm</location>
    </subcellularLocation>
    <subcellularLocation>
        <location evidence="1">Nucleus</location>
    </subcellularLocation>
</comment>
<keyword evidence="4" id="KW-0963">Cytoplasm</keyword>
<dbReference type="PROSITE" id="PS50077">
    <property type="entry name" value="HEAT_REPEAT"/>
    <property type="match status" value="1"/>
</dbReference>
<evidence type="ECO:0000256" key="1">
    <source>
        <dbReference type="ARBA" id="ARBA00004123"/>
    </source>
</evidence>
<keyword evidence="7" id="KW-0539">Nucleus</keyword>
<dbReference type="InterPro" id="IPR016024">
    <property type="entry name" value="ARM-type_fold"/>
</dbReference>
<comment type="caution">
    <text evidence="11">The sequence shown here is derived from an EMBL/GenBank/DDBJ whole genome shotgun (WGS) entry which is preliminary data.</text>
</comment>
<evidence type="ECO:0000256" key="8">
    <source>
        <dbReference type="PROSITE-ProRule" id="PRU00103"/>
    </source>
</evidence>
<dbReference type="SUPFAM" id="SSF48371">
    <property type="entry name" value="ARM repeat"/>
    <property type="match status" value="2"/>
</dbReference>
<evidence type="ECO:0000256" key="7">
    <source>
        <dbReference type="ARBA" id="ARBA00023242"/>
    </source>
</evidence>
<dbReference type="InterPro" id="IPR001494">
    <property type="entry name" value="Importin-beta_N"/>
</dbReference>
<dbReference type="Gene3D" id="1.25.10.10">
    <property type="entry name" value="Leucine-rich Repeat Variant"/>
    <property type="match status" value="1"/>
</dbReference>
<feature type="region of interest" description="Disordered" evidence="9">
    <location>
        <begin position="692"/>
        <end position="717"/>
    </location>
</feature>
<dbReference type="OrthoDB" id="7862313at2759"/>
<proteinExistence type="predicted"/>
<dbReference type="PROSITE" id="PS50166">
    <property type="entry name" value="IMPORTIN_B_NT"/>
    <property type="match status" value="1"/>
</dbReference>
<evidence type="ECO:0000256" key="2">
    <source>
        <dbReference type="ARBA" id="ARBA00004496"/>
    </source>
</evidence>
<feature type="domain" description="Importin N-terminal" evidence="10">
    <location>
        <begin position="72"/>
        <end position="140"/>
    </location>
</feature>
<feature type="compositionally biased region" description="Acidic residues" evidence="9">
    <location>
        <begin position="702"/>
        <end position="717"/>
    </location>
</feature>
<evidence type="ECO:0000256" key="9">
    <source>
        <dbReference type="SAM" id="MobiDB-lite"/>
    </source>
</evidence>
<dbReference type="Pfam" id="PF25780">
    <property type="entry name" value="TPR_IPO5"/>
    <property type="match status" value="1"/>
</dbReference>
<dbReference type="GO" id="GO:0005737">
    <property type="term" value="C:cytoplasm"/>
    <property type="evidence" value="ECO:0007669"/>
    <property type="project" value="UniProtKB-SubCell"/>
</dbReference>
<accession>A0A6L2PE60</accession>
<organism evidence="11 12">
    <name type="scientific">Coptotermes formosanus</name>
    <name type="common">Formosan subterranean termite</name>
    <dbReference type="NCBI Taxonomy" id="36987"/>
    <lineage>
        <taxon>Eukaryota</taxon>
        <taxon>Metazoa</taxon>
        <taxon>Ecdysozoa</taxon>
        <taxon>Arthropoda</taxon>
        <taxon>Hexapoda</taxon>
        <taxon>Insecta</taxon>
        <taxon>Pterygota</taxon>
        <taxon>Neoptera</taxon>
        <taxon>Polyneoptera</taxon>
        <taxon>Dictyoptera</taxon>
        <taxon>Blattodea</taxon>
        <taxon>Blattoidea</taxon>
        <taxon>Termitoidae</taxon>
        <taxon>Rhinotermitidae</taxon>
        <taxon>Coptotermes</taxon>
    </lineage>
</organism>
<dbReference type="PANTHER" id="PTHR10527">
    <property type="entry name" value="IMPORTIN BETA"/>
    <property type="match status" value="1"/>
</dbReference>
<dbReference type="Pfam" id="PF13513">
    <property type="entry name" value="HEAT_EZ"/>
    <property type="match status" value="1"/>
</dbReference>
<dbReference type="Proteomes" id="UP000502823">
    <property type="component" value="Unassembled WGS sequence"/>
</dbReference>
<gene>
    <name evidence="11" type="ORF">Cfor_07463</name>
</gene>
<dbReference type="InterPro" id="IPR040122">
    <property type="entry name" value="Importin_beta"/>
</dbReference>
<keyword evidence="6" id="KW-0653">Protein transport</keyword>
<dbReference type="InterPro" id="IPR021133">
    <property type="entry name" value="HEAT_type_2"/>
</dbReference>
<evidence type="ECO:0000256" key="4">
    <source>
        <dbReference type="ARBA" id="ARBA00022490"/>
    </source>
</evidence>
<keyword evidence="12" id="KW-1185">Reference proteome</keyword>
<evidence type="ECO:0000313" key="11">
    <source>
        <dbReference type="EMBL" id="GFG30686.1"/>
    </source>
</evidence>
<dbReference type="EMBL" id="BLKM01007458">
    <property type="protein sequence ID" value="GFG30686.1"/>
    <property type="molecule type" value="Genomic_DNA"/>
</dbReference>
<dbReference type="SMART" id="SM00913">
    <property type="entry name" value="IBN_N"/>
    <property type="match status" value="1"/>
</dbReference>
<dbReference type="InterPro" id="IPR011989">
    <property type="entry name" value="ARM-like"/>
</dbReference>
<dbReference type="AlphaFoldDB" id="A0A6L2PE60"/>
<protein>
    <recommendedName>
        <fullName evidence="10">Importin N-terminal domain-containing protein</fullName>
    </recommendedName>
</protein>
<evidence type="ECO:0000256" key="3">
    <source>
        <dbReference type="ARBA" id="ARBA00022448"/>
    </source>
</evidence>
<keyword evidence="5" id="KW-0677">Repeat</keyword>